<dbReference type="Pfam" id="PF00854">
    <property type="entry name" value="PTR2"/>
    <property type="match status" value="1"/>
</dbReference>
<dbReference type="PANTHER" id="PTHR11654">
    <property type="entry name" value="OLIGOPEPTIDE TRANSPORTER-RELATED"/>
    <property type="match status" value="1"/>
</dbReference>
<evidence type="ECO:0000313" key="9">
    <source>
        <dbReference type="Proteomes" id="UP001626550"/>
    </source>
</evidence>
<keyword evidence="9" id="KW-1185">Reference proteome</keyword>
<dbReference type="Proteomes" id="UP001626550">
    <property type="component" value="Unassembled WGS sequence"/>
</dbReference>
<dbReference type="InterPro" id="IPR000109">
    <property type="entry name" value="POT_fam"/>
</dbReference>
<evidence type="ECO:0000256" key="7">
    <source>
        <dbReference type="SAM" id="Phobius"/>
    </source>
</evidence>
<sequence>MKDVRNIFSHICKRKDKDGSPNHLSLKTNVARRLCFGATNKESLTDSVDALKFFLILFICLISVPYFFVQQQTGTAVLPLNSVLNLQISANFQMPISAMSVFNTIVLLIASLILSAIVTRFPILIGYIIMGFATVYFAGLESMRLRDVSLRGFFLQKVANKTYRASLISVFWQSPNYILIGLSEWFVILNTMEIIISYAPTKIKTLSMGLIYAANGTAFLMGSIITKVASATLGQVKWLSDDVNEGHWDYYFYVLAAFIFMFCLIITLIMRWINRLMMDINTLQRALQQYDKQPHEKVYEFNIQNGKGSNEISKF</sequence>
<name>A0ABD2PMF0_9PLAT</name>
<proteinExistence type="inferred from homology"/>
<dbReference type="SUPFAM" id="SSF103473">
    <property type="entry name" value="MFS general substrate transporter"/>
    <property type="match status" value="1"/>
</dbReference>
<feature type="transmembrane region" description="Helical" evidence="7">
    <location>
        <begin position="210"/>
        <end position="230"/>
    </location>
</feature>
<dbReference type="Gene3D" id="1.20.1250.20">
    <property type="entry name" value="MFS general substrate transporter like domains"/>
    <property type="match status" value="1"/>
</dbReference>
<feature type="transmembrane region" description="Helical" evidence="7">
    <location>
        <begin position="121"/>
        <end position="139"/>
    </location>
</feature>
<dbReference type="EMBL" id="JBJKFK010005237">
    <property type="protein sequence ID" value="KAL3308439.1"/>
    <property type="molecule type" value="Genomic_DNA"/>
</dbReference>
<evidence type="ECO:0000256" key="4">
    <source>
        <dbReference type="ARBA" id="ARBA00022856"/>
    </source>
</evidence>
<feature type="transmembrane region" description="Helical" evidence="7">
    <location>
        <begin position="250"/>
        <end position="273"/>
    </location>
</feature>
<feature type="transmembrane region" description="Helical" evidence="7">
    <location>
        <begin position="50"/>
        <end position="68"/>
    </location>
</feature>
<evidence type="ECO:0000256" key="2">
    <source>
        <dbReference type="ARBA" id="ARBA00005982"/>
    </source>
</evidence>
<feature type="transmembrane region" description="Helical" evidence="7">
    <location>
        <begin position="177"/>
        <end position="198"/>
    </location>
</feature>
<comment type="subcellular location">
    <subcellularLocation>
        <location evidence="1">Membrane</location>
        <topology evidence="1">Multi-pass membrane protein</topology>
    </subcellularLocation>
</comment>
<evidence type="ECO:0000256" key="6">
    <source>
        <dbReference type="ARBA" id="ARBA00023136"/>
    </source>
</evidence>
<comment type="similarity">
    <text evidence="2">Belongs to the major facilitator superfamily. Proton-dependent oligopeptide transporter (POT/PTR) (TC 2.A.17) family.</text>
</comment>
<evidence type="ECO:0000256" key="5">
    <source>
        <dbReference type="ARBA" id="ARBA00022989"/>
    </source>
</evidence>
<dbReference type="InterPro" id="IPR036259">
    <property type="entry name" value="MFS_trans_sf"/>
</dbReference>
<reference evidence="8 9" key="1">
    <citation type="submission" date="2024-11" db="EMBL/GenBank/DDBJ databases">
        <title>Adaptive evolution of stress response genes in parasites aligns with host niche diversity.</title>
        <authorList>
            <person name="Hahn C."/>
            <person name="Resl P."/>
        </authorList>
    </citation>
    <scope>NUCLEOTIDE SEQUENCE [LARGE SCALE GENOMIC DNA]</scope>
    <source>
        <strain evidence="8">EGGRZ-B1_66</strain>
        <tissue evidence="8">Body</tissue>
    </source>
</reference>
<organism evidence="8 9">
    <name type="scientific">Cichlidogyrus casuarinus</name>
    <dbReference type="NCBI Taxonomy" id="1844966"/>
    <lineage>
        <taxon>Eukaryota</taxon>
        <taxon>Metazoa</taxon>
        <taxon>Spiralia</taxon>
        <taxon>Lophotrochozoa</taxon>
        <taxon>Platyhelminthes</taxon>
        <taxon>Monogenea</taxon>
        <taxon>Monopisthocotylea</taxon>
        <taxon>Dactylogyridea</taxon>
        <taxon>Ancyrocephalidae</taxon>
        <taxon>Cichlidogyrus</taxon>
    </lineage>
</organism>
<gene>
    <name evidence="8" type="ORF">Ciccas_013029</name>
</gene>
<comment type="caution">
    <text evidence="8">The sequence shown here is derived from an EMBL/GenBank/DDBJ whole genome shotgun (WGS) entry which is preliminary data.</text>
</comment>
<keyword evidence="5 7" id="KW-1133">Transmembrane helix</keyword>
<evidence type="ECO:0000313" key="8">
    <source>
        <dbReference type="EMBL" id="KAL3308439.1"/>
    </source>
</evidence>
<dbReference type="GO" id="GO:0016020">
    <property type="term" value="C:membrane"/>
    <property type="evidence" value="ECO:0007669"/>
    <property type="project" value="UniProtKB-SubCell"/>
</dbReference>
<protein>
    <submittedName>
        <fullName evidence="8">Uncharacterized protein</fullName>
    </submittedName>
</protein>
<dbReference type="GO" id="GO:0015833">
    <property type="term" value="P:peptide transport"/>
    <property type="evidence" value="ECO:0007669"/>
    <property type="project" value="UniProtKB-KW"/>
</dbReference>
<evidence type="ECO:0000256" key="3">
    <source>
        <dbReference type="ARBA" id="ARBA00022692"/>
    </source>
</evidence>
<keyword evidence="4" id="KW-0653">Protein transport</keyword>
<evidence type="ECO:0000256" key="1">
    <source>
        <dbReference type="ARBA" id="ARBA00004141"/>
    </source>
</evidence>
<feature type="transmembrane region" description="Helical" evidence="7">
    <location>
        <begin position="88"/>
        <end position="114"/>
    </location>
</feature>
<accession>A0ABD2PMF0</accession>
<dbReference type="AlphaFoldDB" id="A0ABD2PMF0"/>
<keyword evidence="3 7" id="KW-0812">Transmembrane</keyword>
<keyword evidence="4" id="KW-0571">Peptide transport</keyword>
<keyword evidence="6 7" id="KW-0472">Membrane</keyword>
<keyword evidence="4" id="KW-0813">Transport</keyword>